<evidence type="ECO:0000313" key="8">
    <source>
        <dbReference type="Proteomes" id="UP000199541"/>
    </source>
</evidence>
<reference evidence="6" key="3">
    <citation type="submission" date="2023-06" db="EMBL/GenBank/DDBJ databases">
        <authorList>
            <person name="Sun Q."/>
            <person name="Zhou Y."/>
        </authorList>
    </citation>
    <scope>NUCLEOTIDE SEQUENCE</scope>
    <source>
        <strain evidence="6">CGMCC 1.10859</strain>
    </source>
</reference>
<keyword evidence="2" id="KW-0238">DNA-binding</keyword>
<dbReference type="Gene3D" id="1.10.10.10">
    <property type="entry name" value="Winged helix-like DNA-binding domain superfamily/Winged helix DNA-binding domain"/>
    <property type="match status" value="1"/>
</dbReference>
<dbReference type="RefSeq" id="WP_244520979.1">
    <property type="nucleotide sequence ID" value="NZ_BNAB01000005.1"/>
</dbReference>
<dbReference type="SMART" id="SM00100">
    <property type="entry name" value="cNMP"/>
    <property type="match status" value="1"/>
</dbReference>
<dbReference type="InterPro" id="IPR050397">
    <property type="entry name" value="Env_Response_Regulators"/>
</dbReference>
<gene>
    <name evidence="6" type="primary">ftrB</name>
    <name evidence="6" type="ORF">GCM10008024_13870</name>
    <name evidence="7" type="ORF">SAMN05444006_10677</name>
</gene>
<dbReference type="PANTHER" id="PTHR24567:SF26">
    <property type="entry name" value="REGULATORY PROTEIN YEIL"/>
    <property type="match status" value="1"/>
</dbReference>
<dbReference type="InterPro" id="IPR036388">
    <property type="entry name" value="WH-like_DNA-bd_sf"/>
</dbReference>
<evidence type="ECO:0000313" key="7">
    <source>
        <dbReference type="EMBL" id="SDW72051.1"/>
    </source>
</evidence>
<organism evidence="6 9">
    <name type="scientific">Allgaiera indica</name>
    <dbReference type="NCBI Taxonomy" id="765699"/>
    <lineage>
        <taxon>Bacteria</taxon>
        <taxon>Pseudomonadati</taxon>
        <taxon>Pseudomonadota</taxon>
        <taxon>Alphaproteobacteria</taxon>
        <taxon>Rhodobacterales</taxon>
        <taxon>Paracoccaceae</taxon>
        <taxon>Allgaiera</taxon>
    </lineage>
</organism>
<keyword evidence="8" id="KW-1185">Reference proteome</keyword>
<dbReference type="InterPro" id="IPR014710">
    <property type="entry name" value="RmlC-like_jellyroll"/>
</dbReference>
<dbReference type="PANTHER" id="PTHR24567">
    <property type="entry name" value="CRP FAMILY TRANSCRIPTIONAL REGULATORY PROTEIN"/>
    <property type="match status" value="1"/>
</dbReference>
<feature type="domain" description="HTH crp-type" evidence="5">
    <location>
        <begin position="151"/>
        <end position="219"/>
    </location>
</feature>
<protein>
    <submittedName>
        <fullName evidence="6 7">Transcriptional regulator</fullName>
    </submittedName>
</protein>
<dbReference type="InterPro" id="IPR000595">
    <property type="entry name" value="cNMP-bd_dom"/>
</dbReference>
<evidence type="ECO:0000256" key="2">
    <source>
        <dbReference type="ARBA" id="ARBA00023125"/>
    </source>
</evidence>
<dbReference type="InterPro" id="IPR018490">
    <property type="entry name" value="cNMP-bd_dom_sf"/>
</dbReference>
<dbReference type="Pfam" id="PF13545">
    <property type="entry name" value="HTH_Crp_2"/>
    <property type="match status" value="1"/>
</dbReference>
<dbReference type="Proteomes" id="UP000199541">
    <property type="component" value="Unassembled WGS sequence"/>
</dbReference>
<reference evidence="6" key="1">
    <citation type="journal article" date="2014" name="Int. J. Syst. Evol. Microbiol.">
        <title>Complete genome sequence of Corynebacterium casei LMG S-19264T (=DSM 44701T), isolated from a smear-ripened cheese.</title>
        <authorList>
            <consortium name="US DOE Joint Genome Institute (JGI-PGF)"/>
            <person name="Walter F."/>
            <person name="Albersmeier A."/>
            <person name="Kalinowski J."/>
            <person name="Ruckert C."/>
        </authorList>
    </citation>
    <scope>NUCLEOTIDE SEQUENCE</scope>
    <source>
        <strain evidence="6">CGMCC 1.10859</strain>
    </source>
</reference>
<evidence type="ECO:0000259" key="5">
    <source>
        <dbReference type="PROSITE" id="PS51063"/>
    </source>
</evidence>
<accession>A0AAN4UQZ2</accession>
<dbReference type="GO" id="GO:0005829">
    <property type="term" value="C:cytosol"/>
    <property type="evidence" value="ECO:0007669"/>
    <property type="project" value="TreeGrafter"/>
</dbReference>
<evidence type="ECO:0000256" key="3">
    <source>
        <dbReference type="ARBA" id="ARBA00023163"/>
    </source>
</evidence>
<keyword evidence="1" id="KW-0805">Transcription regulation</keyword>
<dbReference type="GO" id="GO:0003677">
    <property type="term" value="F:DNA binding"/>
    <property type="evidence" value="ECO:0007669"/>
    <property type="project" value="UniProtKB-KW"/>
</dbReference>
<dbReference type="Gene3D" id="2.60.120.10">
    <property type="entry name" value="Jelly Rolls"/>
    <property type="match status" value="1"/>
</dbReference>
<name>A0AAN4UQZ2_9RHOB</name>
<dbReference type="EMBL" id="FNOB01000006">
    <property type="protein sequence ID" value="SDW72051.1"/>
    <property type="molecule type" value="Genomic_DNA"/>
</dbReference>
<keyword evidence="3" id="KW-0804">Transcription</keyword>
<comment type="caution">
    <text evidence="6">The sequence shown here is derived from an EMBL/GenBank/DDBJ whole genome shotgun (WGS) entry which is preliminary data.</text>
</comment>
<evidence type="ECO:0000313" key="6">
    <source>
        <dbReference type="EMBL" id="GHE00817.1"/>
    </source>
</evidence>
<dbReference type="InterPro" id="IPR036390">
    <property type="entry name" value="WH_DNA-bd_sf"/>
</dbReference>
<dbReference type="SUPFAM" id="SSF51206">
    <property type="entry name" value="cAMP-binding domain-like"/>
    <property type="match status" value="1"/>
</dbReference>
<dbReference type="NCBIfam" id="NF006901">
    <property type="entry name" value="PRK09392.1"/>
    <property type="match status" value="1"/>
</dbReference>
<dbReference type="CDD" id="cd00038">
    <property type="entry name" value="CAP_ED"/>
    <property type="match status" value="1"/>
</dbReference>
<evidence type="ECO:0000259" key="4">
    <source>
        <dbReference type="PROSITE" id="PS50042"/>
    </source>
</evidence>
<evidence type="ECO:0000313" key="9">
    <source>
        <dbReference type="Proteomes" id="UP000634647"/>
    </source>
</evidence>
<proteinExistence type="predicted"/>
<dbReference type="Proteomes" id="UP000634647">
    <property type="component" value="Unassembled WGS sequence"/>
</dbReference>
<dbReference type="GO" id="GO:0003700">
    <property type="term" value="F:DNA-binding transcription factor activity"/>
    <property type="evidence" value="ECO:0007669"/>
    <property type="project" value="TreeGrafter"/>
</dbReference>
<dbReference type="PROSITE" id="PS51063">
    <property type="entry name" value="HTH_CRP_2"/>
    <property type="match status" value="1"/>
</dbReference>
<dbReference type="AlphaFoldDB" id="A0AAN4UQZ2"/>
<dbReference type="InterPro" id="IPR012318">
    <property type="entry name" value="HTH_CRP"/>
</dbReference>
<dbReference type="PROSITE" id="PS50042">
    <property type="entry name" value="CNMP_BINDING_3"/>
    <property type="match status" value="1"/>
</dbReference>
<dbReference type="Pfam" id="PF00027">
    <property type="entry name" value="cNMP_binding"/>
    <property type="match status" value="1"/>
</dbReference>
<dbReference type="EMBL" id="BNAB01000005">
    <property type="protein sequence ID" value="GHE00817.1"/>
    <property type="molecule type" value="Genomic_DNA"/>
</dbReference>
<feature type="domain" description="Cyclic nucleotide-binding" evidence="4">
    <location>
        <begin position="18"/>
        <end position="120"/>
    </location>
</feature>
<evidence type="ECO:0000256" key="1">
    <source>
        <dbReference type="ARBA" id="ARBA00023015"/>
    </source>
</evidence>
<sequence length="236" mass="26386">MTIRLSDDESAEVRHLELFSGLDDAHFAELMLGAYVQTFPPQIELIHEGEPADFLHVVTSGSVELFASWNGRETTMATLAPVSTFILAATIRDAPYLMSARTLEKSRIVLVPSRDMRAIFDLDPTFAVAVVSELARAYRQVVKNTKNLKLRTSLERLANYLVHRQECAGGRNEFGLDIEKRRLASYLGMTPENLSRAIRQLRPYGVRVNGNHVTITDKADLLAFAKPESLIDDPNS</sequence>
<dbReference type="SMART" id="SM00419">
    <property type="entry name" value="HTH_CRP"/>
    <property type="match status" value="1"/>
</dbReference>
<reference evidence="7 8" key="2">
    <citation type="submission" date="2016-10" db="EMBL/GenBank/DDBJ databases">
        <authorList>
            <person name="Varghese N."/>
            <person name="Submissions S."/>
        </authorList>
    </citation>
    <scope>NUCLEOTIDE SEQUENCE [LARGE SCALE GENOMIC DNA]</scope>
    <source>
        <strain evidence="7 8">DSM 24802</strain>
    </source>
</reference>
<dbReference type="SUPFAM" id="SSF46785">
    <property type="entry name" value="Winged helix' DNA-binding domain"/>
    <property type="match status" value="1"/>
</dbReference>